<evidence type="ECO:0000313" key="2">
    <source>
        <dbReference type="Proteomes" id="UP000541583"/>
    </source>
</evidence>
<sequence length="171" mass="18870">MGQLSNYILQKAREADICEPWAEQISETDNVDSLLAMYVQGIDFCLEKNFPSNEDLVRLGGHKLKAYGIYVDAVIDCPVQDFIVLLGDCSGKIYKSGFSATEIFIKHRSTSAIHVSENAFVMIDCFDDTTVDLVASGNGKVAINVYGNANVTHQALDNSIVKIIHKNKTTY</sequence>
<reference evidence="1 2" key="1">
    <citation type="submission" date="2020-08" db="EMBL/GenBank/DDBJ databases">
        <title>Genomic Encyclopedia of Type Strains, Phase IV (KMG-V): Genome sequencing to study the core and pangenomes of soil and plant-associated prokaryotes.</title>
        <authorList>
            <person name="Whitman W."/>
        </authorList>
    </citation>
    <scope>NUCLEOTIDE SEQUENCE [LARGE SCALE GENOMIC DNA]</scope>
    <source>
        <strain evidence="1 2">ANJLi2</strain>
    </source>
</reference>
<dbReference type="Proteomes" id="UP000541583">
    <property type="component" value="Unassembled WGS sequence"/>
</dbReference>
<dbReference type="RefSeq" id="WP_076373493.1">
    <property type="nucleotide sequence ID" value="NZ_FTMG01000005.1"/>
</dbReference>
<organism evidence="1 2">
    <name type="scientific">Mucilaginibacter lappiensis</name>
    <dbReference type="NCBI Taxonomy" id="354630"/>
    <lineage>
        <taxon>Bacteria</taxon>
        <taxon>Pseudomonadati</taxon>
        <taxon>Bacteroidota</taxon>
        <taxon>Sphingobacteriia</taxon>
        <taxon>Sphingobacteriales</taxon>
        <taxon>Sphingobacteriaceae</taxon>
        <taxon>Mucilaginibacter</taxon>
    </lineage>
</organism>
<dbReference type="EMBL" id="JACHCB010000005">
    <property type="protein sequence ID" value="MBB6109709.1"/>
    <property type="molecule type" value="Genomic_DNA"/>
</dbReference>
<name>A0ABR6PKG6_9SPHI</name>
<protein>
    <submittedName>
        <fullName evidence="1">Uncharacterized protein</fullName>
    </submittedName>
</protein>
<comment type="caution">
    <text evidence="1">The sequence shown here is derived from an EMBL/GenBank/DDBJ whole genome shotgun (WGS) entry which is preliminary data.</text>
</comment>
<gene>
    <name evidence="1" type="ORF">HDF23_002458</name>
</gene>
<proteinExistence type="predicted"/>
<evidence type="ECO:0000313" key="1">
    <source>
        <dbReference type="EMBL" id="MBB6109709.1"/>
    </source>
</evidence>
<accession>A0ABR6PKG6</accession>
<keyword evidence="2" id="KW-1185">Reference proteome</keyword>